<sequence length="159" mass="18803">MKSFFIEHWVFLIATIVSIFSIYYSNYLGRKANFSEYKLNLEKDRYNNFYLPIIKHLYSFDSEHLKFNVTTLGNLTGDLNYLEKHIRSNFEYISPEVALLYTKYQPLAGRLFINNELELVDEVDALFKKIIRQVLIEASELSETLEVPNLAQQLLKNLY</sequence>
<evidence type="ECO:0000313" key="2">
    <source>
        <dbReference type="EMBL" id="GEN87204.1"/>
    </source>
</evidence>
<keyword evidence="1" id="KW-1133">Transmembrane helix</keyword>
<gene>
    <name evidence="2" type="ORF">OSO01_19430</name>
</gene>
<name>A0A511ZID6_9BACI</name>
<keyword evidence="3" id="KW-1185">Reference proteome</keyword>
<dbReference type="EMBL" id="BJYM01000007">
    <property type="protein sequence ID" value="GEN87204.1"/>
    <property type="molecule type" value="Genomic_DNA"/>
</dbReference>
<keyword evidence="1" id="KW-0472">Membrane</keyword>
<comment type="caution">
    <text evidence="2">The sequence shown here is derived from an EMBL/GenBank/DDBJ whole genome shotgun (WGS) entry which is preliminary data.</text>
</comment>
<dbReference type="OrthoDB" id="10017826at2"/>
<keyword evidence="1" id="KW-0812">Transmembrane</keyword>
<dbReference type="Proteomes" id="UP000321558">
    <property type="component" value="Unassembled WGS sequence"/>
</dbReference>
<feature type="transmembrane region" description="Helical" evidence="1">
    <location>
        <begin position="6"/>
        <end position="24"/>
    </location>
</feature>
<accession>A0A511ZID6</accession>
<evidence type="ECO:0000256" key="1">
    <source>
        <dbReference type="SAM" id="Phobius"/>
    </source>
</evidence>
<proteinExistence type="predicted"/>
<reference evidence="2 3" key="1">
    <citation type="submission" date="2019-07" db="EMBL/GenBank/DDBJ databases">
        <title>Whole genome shotgun sequence of Oceanobacillus sojae NBRC 105379.</title>
        <authorList>
            <person name="Hosoyama A."/>
            <person name="Uohara A."/>
            <person name="Ohji S."/>
            <person name="Ichikawa N."/>
        </authorList>
    </citation>
    <scope>NUCLEOTIDE SEQUENCE [LARGE SCALE GENOMIC DNA]</scope>
    <source>
        <strain evidence="2 3">NBRC 105379</strain>
    </source>
</reference>
<organism evidence="2 3">
    <name type="scientific">Oceanobacillus sojae</name>
    <dbReference type="NCBI Taxonomy" id="582851"/>
    <lineage>
        <taxon>Bacteria</taxon>
        <taxon>Bacillati</taxon>
        <taxon>Bacillota</taxon>
        <taxon>Bacilli</taxon>
        <taxon>Bacillales</taxon>
        <taxon>Bacillaceae</taxon>
        <taxon>Oceanobacillus</taxon>
    </lineage>
</organism>
<protein>
    <submittedName>
        <fullName evidence="2">Uncharacterized protein</fullName>
    </submittedName>
</protein>
<evidence type="ECO:0000313" key="3">
    <source>
        <dbReference type="Proteomes" id="UP000321558"/>
    </source>
</evidence>
<dbReference type="AlphaFoldDB" id="A0A511ZID6"/>
<dbReference type="RefSeq" id="WP_147210209.1">
    <property type="nucleotide sequence ID" value="NZ_BJYM01000007.1"/>
</dbReference>